<dbReference type="SUPFAM" id="SSF142338">
    <property type="entry name" value="CofD-like"/>
    <property type="match status" value="1"/>
</dbReference>
<reference evidence="1 2" key="1">
    <citation type="submission" date="2019-03" db="EMBL/GenBank/DDBJ databases">
        <title>Genomic Encyclopedia of Type Strains, Phase IV (KMG-IV): sequencing the most valuable type-strain genomes for metagenomic binning, comparative biology and taxonomic classification.</title>
        <authorList>
            <person name="Goeker M."/>
        </authorList>
    </citation>
    <scope>NUCLEOTIDE SEQUENCE [LARGE SCALE GENOMIC DNA]</scope>
    <source>
        <strain evidence="1 2">DSM 5604</strain>
    </source>
</reference>
<dbReference type="NCBIfam" id="TIGR04357">
    <property type="entry name" value="CofD_rel_GAK"/>
    <property type="match status" value="1"/>
</dbReference>
<evidence type="ECO:0000313" key="2">
    <source>
        <dbReference type="Proteomes" id="UP000295729"/>
    </source>
</evidence>
<proteinExistence type="predicted"/>
<protein>
    <submittedName>
        <fullName evidence="1">CofD-related protein of GAK system</fullName>
    </submittedName>
</protein>
<sequence length="394" mass="43598">MTAKVSRRLVVPDSVRVHRYQNLPELAPSVLFFSGGSALNKIARVLKAYTHHSIHLVTPFDSGGSSAKLRQAFNIPAVGDLRSRMMALADETVLGQPDVFELFSYRLPFDATVAELELEQELAALSVGEHPLMQPILAPMKTLITTQLIRLCSELPKDFDLRGASVGNLIIAGGYLGHGQLLDPIIFLFSRLVKTLGQVTTIVDETHHLGARLESNEVVLGQHQITGKETVPLAQPIKEIWLNQGLDERLPVSATLPEDRKQLIEQADLICFPPGSFFTSLVANLLVDGVSHAILNNPNPKIYLPNLGVDPEQLGWSLMDRVEYLLTLLLGDAERNATEPVLNWLLIDEHYDYGEIDLERLTKWGVGVVKTPLIGIKPHQYSEHLVVQALLSFT</sequence>
<dbReference type="InterPro" id="IPR002882">
    <property type="entry name" value="CofD"/>
</dbReference>
<dbReference type="EMBL" id="SNZA01000002">
    <property type="protein sequence ID" value="TDR13783.1"/>
    <property type="molecule type" value="Genomic_DNA"/>
</dbReference>
<dbReference type="InterPro" id="IPR038136">
    <property type="entry name" value="CofD-like_dom_sf"/>
</dbReference>
<evidence type="ECO:0000313" key="1">
    <source>
        <dbReference type="EMBL" id="TDR13783.1"/>
    </source>
</evidence>
<dbReference type="PANTHER" id="PTHR31240">
    <property type="entry name" value="MATERNAL EFFECT EMBRYO ARREST 18"/>
    <property type="match status" value="1"/>
</dbReference>
<dbReference type="Pfam" id="PF01933">
    <property type="entry name" value="CofD"/>
    <property type="match status" value="1"/>
</dbReference>
<dbReference type="Gene3D" id="3.40.50.10680">
    <property type="entry name" value="CofD-like domains"/>
    <property type="match status" value="1"/>
</dbReference>
<dbReference type="GO" id="GO:0043743">
    <property type="term" value="F:LPPG:FO 2-phospho-L-lactate transferase activity"/>
    <property type="evidence" value="ECO:0007669"/>
    <property type="project" value="InterPro"/>
</dbReference>
<dbReference type="RefSeq" id="WP_133560871.1">
    <property type="nucleotide sequence ID" value="NZ_SNZA01000002.1"/>
</dbReference>
<dbReference type="CDD" id="cd07187">
    <property type="entry name" value="YvcK_like"/>
    <property type="match status" value="1"/>
</dbReference>
<dbReference type="AlphaFoldDB" id="A0A4R6XA92"/>
<dbReference type="OrthoDB" id="5413830at2"/>
<organism evidence="1 2">
    <name type="scientific">Marinomonas communis</name>
    <dbReference type="NCBI Taxonomy" id="28254"/>
    <lineage>
        <taxon>Bacteria</taxon>
        <taxon>Pseudomonadati</taxon>
        <taxon>Pseudomonadota</taxon>
        <taxon>Gammaproteobacteria</taxon>
        <taxon>Oceanospirillales</taxon>
        <taxon>Oceanospirillaceae</taxon>
        <taxon>Marinomonas</taxon>
    </lineage>
</organism>
<comment type="caution">
    <text evidence="1">The sequence shown here is derived from an EMBL/GenBank/DDBJ whole genome shotgun (WGS) entry which is preliminary data.</text>
</comment>
<dbReference type="PANTHER" id="PTHR31240:SF0">
    <property type="entry name" value="MATERNAL EFFECT EMBRYO ARREST 18"/>
    <property type="match status" value="1"/>
</dbReference>
<dbReference type="InterPro" id="IPR027591">
    <property type="entry name" value="CofD-rel_GAK"/>
</dbReference>
<dbReference type="Proteomes" id="UP000295729">
    <property type="component" value="Unassembled WGS sequence"/>
</dbReference>
<gene>
    <name evidence="1" type="ORF">C8D85_1312</name>
</gene>
<keyword evidence="2" id="KW-1185">Reference proteome</keyword>
<accession>A0A4R6XA92</accession>
<name>A0A4R6XA92_9GAMM</name>